<evidence type="ECO:0000313" key="2">
    <source>
        <dbReference type="EMBL" id="EGP88678.1"/>
    </source>
</evidence>
<dbReference type="VEuPathDB" id="FungiDB:ZTRI_3.231"/>
<dbReference type="OrthoDB" id="10595057at2759"/>
<dbReference type="eggNOG" id="ENOG502RHKY">
    <property type="taxonomic scope" value="Eukaryota"/>
</dbReference>
<protein>
    <submittedName>
        <fullName evidence="2">Uncharacterized protein</fullName>
    </submittedName>
</protein>
<name>F9X7P7_ZYMTI</name>
<evidence type="ECO:0000313" key="3">
    <source>
        <dbReference type="Proteomes" id="UP000008062"/>
    </source>
</evidence>
<keyword evidence="3" id="KW-1185">Reference proteome</keyword>
<organism evidence="2 3">
    <name type="scientific">Zymoseptoria tritici (strain CBS 115943 / IPO323)</name>
    <name type="common">Speckled leaf blotch fungus</name>
    <name type="synonym">Septoria tritici</name>
    <dbReference type="NCBI Taxonomy" id="336722"/>
    <lineage>
        <taxon>Eukaryota</taxon>
        <taxon>Fungi</taxon>
        <taxon>Dikarya</taxon>
        <taxon>Ascomycota</taxon>
        <taxon>Pezizomycotina</taxon>
        <taxon>Dothideomycetes</taxon>
        <taxon>Dothideomycetidae</taxon>
        <taxon>Mycosphaerellales</taxon>
        <taxon>Mycosphaerellaceae</taxon>
        <taxon>Zymoseptoria</taxon>
    </lineage>
</organism>
<reference evidence="2 3" key="1">
    <citation type="journal article" date="2011" name="PLoS Genet.">
        <title>Finished genome of the fungal wheat pathogen Mycosphaerella graminicola reveals dispensome structure, chromosome plasticity, and stealth pathogenesis.</title>
        <authorList>
            <person name="Goodwin S.B."/>
            <person name="Ben M'barek S."/>
            <person name="Dhillon B."/>
            <person name="Wittenberg A.H.J."/>
            <person name="Crane C.F."/>
            <person name="Hane J.K."/>
            <person name="Foster A.J."/>
            <person name="Van der Lee T.A.J."/>
            <person name="Grimwood J."/>
            <person name="Aerts A."/>
            <person name="Antoniw J."/>
            <person name="Bailey A."/>
            <person name="Bluhm B."/>
            <person name="Bowler J."/>
            <person name="Bristow J."/>
            <person name="van der Burgt A."/>
            <person name="Canto-Canche B."/>
            <person name="Churchill A.C.L."/>
            <person name="Conde-Ferraez L."/>
            <person name="Cools H.J."/>
            <person name="Coutinho P.M."/>
            <person name="Csukai M."/>
            <person name="Dehal P."/>
            <person name="De Wit P."/>
            <person name="Donzelli B."/>
            <person name="van de Geest H.C."/>
            <person name="van Ham R.C.H.J."/>
            <person name="Hammond-Kosack K.E."/>
            <person name="Henrissat B."/>
            <person name="Kilian A."/>
            <person name="Kobayashi A.K."/>
            <person name="Koopmann E."/>
            <person name="Kourmpetis Y."/>
            <person name="Kuzniar A."/>
            <person name="Lindquist E."/>
            <person name="Lombard V."/>
            <person name="Maliepaard C."/>
            <person name="Martins N."/>
            <person name="Mehrabi R."/>
            <person name="Nap J.P.H."/>
            <person name="Ponomarenko A."/>
            <person name="Rudd J.J."/>
            <person name="Salamov A."/>
            <person name="Schmutz J."/>
            <person name="Schouten H.J."/>
            <person name="Shapiro H."/>
            <person name="Stergiopoulos I."/>
            <person name="Torriani S.F.F."/>
            <person name="Tu H."/>
            <person name="de Vries R.P."/>
            <person name="Waalwijk C."/>
            <person name="Ware S.B."/>
            <person name="Wiebenga A."/>
            <person name="Zwiers L.-H."/>
            <person name="Oliver R.P."/>
            <person name="Grigoriev I.V."/>
            <person name="Kema G.H.J."/>
        </authorList>
    </citation>
    <scope>NUCLEOTIDE SEQUENCE [LARGE SCALE GENOMIC DNA]</scope>
    <source>
        <strain evidence="3">CBS 115943 / IPO323</strain>
    </source>
</reference>
<dbReference type="AlphaFoldDB" id="F9X7P7"/>
<gene>
    <name evidence="2" type="ORF">MYCGRDRAFT_108482</name>
</gene>
<dbReference type="InParanoid" id="F9X7P7"/>
<feature type="signal peptide" evidence="1">
    <location>
        <begin position="1"/>
        <end position="19"/>
    </location>
</feature>
<proteinExistence type="predicted"/>
<feature type="chain" id="PRO_5003391427" evidence="1">
    <location>
        <begin position="20"/>
        <end position="108"/>
    </location>
</feature>
<dbReference type="Proteomes" id="UP000008062">
    <property type="component" value="Chromosome 3"/>
</dbReference>
<dbReference type="GeneID" id="13404041"/>
<dbReference type="HOGENOM" id="CLU_2199079_0_0_1"/>
<sequence>MPSKIVLAHLFGAVSVVLARTSFHKERCCLWSDTLNRWYGLPSATQQACNFIDHSDYESDDEGWCHAKGGYGIVDECFSCLCWNGANAHSCGGGGKWGGATTNCGHNC</sequence>
<dbReference type="RefSeq" id="XP_003853702.1">
    <property type="nucleotide sequence ID" value="XM_003853654.1"/>
</dbReference>
<keyword evidence="1" id="KW-0732">Signal</keyword>
<dbReference type="KEGG" id="ztr:MYCGRDRAFT_108482"/>
<accession>F9X7P7</accession>
<dbReference type="EMBL" id="CM001198">
    <property type="protein sequence ID" value="EGP88678.1"/>
    <property type="molecule type" value="Genomic_DNA"/>
</dbReference>
<evidence type="ECO:0000256" key="1">
    <source>
        <dbReference type="SAM" id="SignalP"/>
    </source>
</evidence>